<comment type="function">
    <text evidence="1">Potential calcium sensor.</text>
</comment>
<evidence type="ECO:0000256" key="3">
    <source>
        <dbReference type="ARBA" id="ARBA00022737"/>
    </source>
</evidence>
<dbReference type="SUPFAM" id="SSF47473">
    <property type="entry name" value="EF-hand"/>
    <property type="match status" value="1"/>
</dbReference>
<dbReference type="PROSITE" id="PS00018">
    <property type="entry name" value="EF_HAND_1"/>
    <property type="match status" value="4"/>
</dbReference>
<keyword evidence="3" id="KW-0677">Repeat</keyword>
<evidence type="ECO:0000256" key="4">
    <source>
        <dbReference type="ARBA" id="ARBA00022837"/>
    </source>
</evidence>
<evidence type="ECO:0000256" key="1">
    <source>
        <dbReference type="ARBA" id="ARBA00003291"/>
    </source>
</evidence>
<protein>
    <recommendedName>
        <fullName evidence="5">EF-hand domain-containing protein</fullName>
    </recommendedName>
</protein>
<dbReference type="SMART" id="SM00054">
    <property type="entry name" value="EFh"/>
    <property type="match status" value="4"/>
</dbReference>
<dbReference type="InterPro" id="IPR002048">
    <property type="entry name" value="EF_hand_dom"/>
</dbReference>
<dbReference type="InterPro" id="IPR050230">
    <property type="entry name" value="CALM/Myosin/TropC-like"/>
</dbReference>
<feature type="domain" description="EF-hand" evidence="5">
    <location>
        <begin position="8"/>
        <end position="43"/>
    </location>
</feature>
<dbReference type="CDD" id="cd00051">
    <property type="entry name" value="EFh"/>
    <property type="match status" value="2"/>
</dbReference>
<dbReference type="eggNOG" id="KOG0027">
    <property type="taxonomic scope" value="Eukaryota"/>
</dbReference>
<keyword evidence="7" id="KW-1185">Reference proteome</keyword>
<feature type="domain" description="EF-hand" evidence="5">
    <location>
        <begin position="120"/>
        <end position="155"/>
    </location>
</feature>
<evidence type="ECO:0000313" key="7">
    <source>
        <dbReference type="Proteomes" id="UP000007306"/>
    </source>
</evidence>
<proteinExistence type="predicted"/>
<reference evidence="6 7" key="2">
    <citation type="submission" date="2018-04" db="EMBL/GenBank/DDBJ databases">
        <title>OglaRS2 (Oryza glaberrima Reference Sequence Version 2).</title>
        <authorList>
            <person name="Zhang J."/>
            <person name="Kudrna D."/>
            <person name="Lee S."/>
            <person name="Talag J."/>
            <person name="Rajasekar S."/>
            <person name="Wing R.A."/>
        </authorList>
    </citation>
    <scope>NUCLEOTIDE SEQUENCE [LARGE SCALE GENOMIC DNA]</scope>
    <source>
        <strain evidence="6 7">cv. IRGC 96717</strain>
    </source>
</reference>
<dbReference type="STRING" id="4538.I1R193"/>
<keyword evidence="4" id="KW-0106">Calcium</keyword>
<dbReference type="GO" id="GO:0005509">
    <property type="term" value="F:calcium ion binding"/>
    <property type="evidence" value="ECO:0007669"/>
    <property type="project" value="InterPro"/>
</dbReference>
<dbReference type="FunFam" id="1.10.238.10:FF:000181">
    <property type="entry name" value="CALML5 isoform 1"/>
    <property type="match status" value="1"/>
</dbReference>
<dbReference type="PROSITE" id="PS50222">
    <property type="entry name" value="EF_HAND_2"/>
    <property type="match status" value="4"/>
</dbReference>
<evidence type="ECO:0000313" key="6">
    <source>
        <dbReference type="EnsemblPlants" id="ORGLA11G0153500.1"/>
    </source>
</evidence>
<sequence length="170" mass="19605">MESHLNEQQISDFRDAFSLFDKNNDGCISREELATVLTRLGMAPSQEDLQDMIVAVDEDGNGTIEFDEFIAIMKKKLYENGKGDEEEELRKAFRIFDKDDNGFISRNELSMVMASLGEEMTEDEIDDMMKAADSNNDGQVDYEEFKRVMMSTWNITEIFKPHVTIWCCKP</sequence>
<accession>I1R193</accession>
<dbReference type="Pfam" id="PF13499">
    <property type="entry name" value="EF-hand_7"/>
    <property type="match status" value="2"/>
</dbReference>
<feature type="domain" description="EF-hand" evidence="5">
    <location>
        <begin position="84"/>
        <end position="119"/>
    </location>
</feature>
<dbReference type="InterPro" id="IPR011992">
    <property type="entry name" value="EF-hand-dom_pair"/>
</dbReference>
<dbReference type="FunFam" id="1.10.238.10:FF:000419">
    <property type="entry name" value="Calmodulin-like protein 10"/>
    <property type="match status" value="1"/>
</dbReference>
<dbReference type="PANTHER" id="PTHR23048:SF0">
    <property type="entry name" value="CALMODULIN LIKE 3"/>
    <property type="match status" value="1"/>
</dbReference>
<keyword evidence="2" id="KW-0479">Metal-binding</keyword>
<dbReference type="Proteomes" id="UP000007306">
    <property type="component" value="Chromosome 11"/>
</dbReference>
<dbReference type="Gramene" id="ORGLA11G0153500.1">
    <property type="protein sequence ID" value="ORGLA11G0153500.1"/>
    <property type="gene ID" value="ORGLA11G0153500"/>
</dbReference>
<dbReference type="HOGENOM" id="CLU_061288_2_0_1"/>
<reference evidence="6" key="1">
    <citation type="submission" date="2015-06" db="UniProtKB">
        <authorList>
            <consortium name="EnsemblPlants"/>
        </authorList>
    </citation>
    <scope>IDENTIFICATION</scope>
</reference>
<name>I1R193_ORYGL</name>
<dbReference type="AlphaFoldDB" id="I1R193"/>
<feature type="domain" description="EF-hand" evidence="5">
    <location>
        <begin position="44"/>
        <end position="79"/>
    </location>
</feature>
<dbReference type="Gene3D" id="1.10.238.10">
    <property type="entry name" value="EF-hand"/>
    <property type="match status" value="2"/>
</dbReference>
<dbReference type="GO" id="GO:0016460">
    <property type="term" value="C:myosin II complex"/>
    <property type="evidence" value="ECO:0007669"/>
    <property type="project" value="TreeGrafter"/>
</dbReference>
<dbReference type="InterPro" id="IPR018247">
    <property type="entry name" value="EF_Hand_1_Ca_BS"/>
</dbReference>
<evidence type="ECO:0000259" key="5">
    <source>
        <dbReference type="PROSITE" id="PS50222"/>
    </source>
</evidence>
<dbReference type="PANTHER" id="PTHR23048">
    <property type="entry name" value="MYOSIN LIGHT CHAIN 1, 3"/>
    <property type="match status" value="1"/>
</dbReference>
<dbReference type="EnsemblPlants" id="ORGLA11G0153500.1">
    <property type="protein sequence ID" value="ORGLA11G0153500.1"/>
    <property type="gene ID" value="ORGLA11G0153500"/>
</dbReference>
<dbReference type="OMA" id="DLQDMIV"/>
<evidence type="ECO:0000256" key="2">
    <source>
        <dbReference type="ARBA" id="ARBA00022723"/>
    </source>
</evidence>
<organism evidence="6 7">
    <name type="scientific">Oryza glaberrima</name>
    <name type="common">African rice</name>
    <dbReference type="NCBI Taxonomy" id="4538"/>
    <lineage>
        <taxon>Eukaryota</taxon>
        <taxon>Viridiplantae</taxon>
        <taxon>Streptophyta</taxon>
        <taxon>Embryophyta</taxon>
        <taxon>Tracheophyta</taxon>
        <taxon>Spermatophyta</taxon>
        <taxon>Magnoliopsida</taxon>
        <taxon>Liliopsida</taxon>
        <taxon>Poales</taxon>
        <taxon>Poaceae</taxon>
        <taxon>BOP clade</taxon>
        <taxon>Oryzoideae</taxon>
        <taxon>Oryzeae</taxon>
        <taxon>Oryzinae</taxon>
        <taxon>Oryza</taxon>
    </lineage>
</organism>